<dbReference type="CDD" id="cd05117">
    <property type="entry name" value="STKc_CAMK"/>
    <property type="match status" value="1"/>
</dbReference>
<dbReference type="Proteomes" id="UP000836788">
    <property type="component" value="Chromosome 21"/>
</dbReference>
<dbReference type="Pfam" id="PF00069">
    <property type="entry name" value="Pkinase"/>
    <property type="match status" value="1"/>
</dbReference>
<dbReference type="InterPro" id="IPR011009">
    <property type="entry name" value="Kinase-like_dom_sf"/>
</dbReference>
<feature type="binding site" evidence="3">
    <location>
        <position position="82"/>
    </location>
    <ligand>
        <name>ATP</name>
        <dbReference type="ChEBI" id="CHEBI:30616"/>
    </ligand>
</feature>
<dbReference type="Gene3D" id="1.10.510.10">
    <property type="entry name" value="Transferase(Phosphotransferase) domain 1"/>
    <property type="match status" value="1"/>
</dbReference>
<feature type="domain" description="Protein kinase" evidence="6">
    <location>
        <begin position="52"/>
        <end position="310"/>
    </location>
</feature>
<sequence length="311" mass="35932">MSTSQRRKEGKQRQATGRTTVSRTEQYDSSLPPSLDHDVRIVATPHQFQAHYTEGPELGRGAFAEVFLGIHKVSKQEYAIKKIDRAKMIWGDRDALADEINSLIYSRKGPNIVQLYEVYEEQHHCFLVMELMRGGELFDRILNKKNFTEKEARDSVRGMLKGLEYMHEKRVAHRDLKPENLLLMNDDEASIKLADFGFAKRVRNPQGLRTLCGTPGYLAPEILERFPAYDTACDLWSVGVILFLLLGGYLPFEDDDEDIVFERTRNGEYDFHPAYWRNISTCAKTMVTKLLTVNWKKRFTAKDALNNDWMS</sequence>
<evidence type="ECO:0000256" key="2">
    <source>
        <dbReference type="ARBA" id="ARBA00022840"/>
    </source>
</evidence>
<feature type="compositionally biased region" description="Polar residues" evidence="5">
    <location>
        <begin position="13"/>
        <end position="32"/>
    </location>
</feature>
<dbReference type="EMBL" id="OU594962">
    <property type="protein sequence ID" value="CAG9285872.1"/>
    <property type="molecule type" value="Genomic_DNA"/>
</dbReference>
<gene>
    <name evidence="7" type="ORF">PTTT1_LOCUS30479</name>
</gene>
<evidence type="ECO:0000256" key="1">
    <source>
        <dbReference type="ARBA" id="ARBA00022741"/>
    </source>
</evidence>
<dbReference type="InterPro" id="IPR000719">
    <property type="entry name" value="Prot_kinase_dom"/>
</dbReference>
<evidence type="ECO:0000313" key="7">
    <source>
        <dbReference type="EMBL" id="CAG9285872.1"/>
    </source>
</evidence>
<dbReference type="InterPro" id="IPR017441">
    <property type="entry name" value="Protein_kinase_ATP_BS"/>
</dbReference>
<reference evidence="7" key="1">
    <citation type="submission" date="2022-02" db="EMBL/GenBank/DDBJ databases">
        <authorList>
            <person name="Giguere J D."/>
        </authorList>
    </citation>
    <scope>NUCLEOTIDE SEQUENCE</scope>
    <source>
        <strain evidence="7">CCAP 1055/1</strain>
    </source>
</reference>
<dbReference type="PROSITE" id="PS00108">
    <property type="entry name" value="PROTEIN_KINASE_ST"/>
    <property type="match status" value="1"/>
</dbReference>
<dbReference type="GO" id="GO:0004674">
    <property type="term" value="F:protein serine/threonine kinase activity"/>
    <property type="evidence" value="ECO:0007669"/>
    <property type="project" value="UniProtKB-KW"/>
</dbReference>
<dbReference type="GO" id="GO:0005524">
    <property type="term" value="F:ATP binding"/>
    <property type="evidence" value="ECO:0007669"/>
    <property type="project" value="UniProtKB-UniRule"/>
</dbReference>
<dbReference type="FunFam" id="1.10.510.10:FF:000571">
    <property type="entry name" value="Maternal embryonic leucine zipper kinase"/>
    <property type="match status" value="1"/>
</dbReference>
<evidence type="ECO:0000256" key="4">
    <source>
        <dbReference type="RuleBase" id="RU000304"/>
    </source>
</evidence>
<accession>A0A8J9X4V9</accession>
<comment type="similarity">
    <text evidence="4">Belongs to the protein kinase superfamily.</text>
</comment>
<keyword evidence="4" id="KW-0418">Kinase</keyword>
<protein>
    <recommendedName>
        <fullName evidence="6">Protein kinase domain-containing protein</fullName>
    </recommendedName>
</protein>
<organism evidence="7">
    <name type="scientific">Phaeodactylum tricornutum</name>
    <name type="common">Diatom</name>
    <dbReference type="NCBI Taxonomy" id="2850"/>
    <lineage>
        <taxon>Eukaryota</taxon>
        <taxon>Sar</taxon>
        <taxon>Stramenopiles</taxon>
        <taxon>Ochrophyta</taxon>
        <taxon>Bacillariophyta</taxon>
        <taxon>Bacillariophyceae</taxon>
        <taxon>Bacillariophycidae</taxon>
        <taxon>Naviculales</taxon>
        <taxon>Phaeodactylaceae</taxon>
        <taxon>Phaeodactylum</taxon>
    </lineage>
</organism>
<evidence type="ECO:0000259" key="6">
    <source>
        <dbReference type="PROSITE" id="PS50011"/>
    </source>
</evidence>
<feature type="region of interest" description="Disordered" evidence="5">
    <location>
        <begin position="1"/>
        <end position="36"/>
    </location>
</feature>
<dbReference type="PROSITE" id="PS50011">
    <property type="entry name" value="PROTEIN_KINASE_DOM"/>
    <property type="match status" value="1"/>
</dbReference>
<dbReference type="AlphaFoldDB" id="A0A8J9X4V9"/>
<proteinExistence type="inferred from homology"/>
<keyword evidence="1 3" id="KW-0547">Nucleotide-binding</keyword>
<feature type="non-terminal residue" evidence="7">
    <location>
        <position position="311"/>
    </location>
</feature>
<keyword evidence="2 3" id="KW-0067">ATP-binding</keyword>
<dbReference type="SMART" id="SM00220">
    <property type="entry name" value="S_TKc"/>
    <property type="match status" value="1"/>
</dbReference>
<dbReference type="PROSITE" id="PS00107">
    <property type="entry name" value="PROTEIN_KINASE_ATP"/>
    <property type="match status" value="1"/>
</dbReference>
<dbReference type="SUPFAM" id="SSF56112">
    <property type="entry name" value="Protein kinase-like (PK-like)"/>
    <property type="match status" value="1"/>
</dbReference>
<evidence type="ECO:0000256" key="3">
    <source>
        <dbReference type="PROSITE-ProRule" id="PRU10141"/>
    </source>
</evidence>
<keyword evidence="4" id="KW-0723">Serine/threonine-protein kinase</keyword>
<dbReference type="PANTHER" id="PTHR24347">
    <property type="entry name" value="SERINE/THREONINE-PROTEIN KINASE"/>
    <property type="match status" value="1"/>
</dbReference>
<evidence type="ECO:0000256" key="5">
    <source>
        <dbReference type="SAM" id="MobiDB-lite"/>
    </source>
</evidence>
<name>A0A8J9X4V9_PHATR</name>
<dbReference type="InterPro" id="IPR008271">
    <property type="entry name" value="Ser/Thr_kinase_AS"/>
</dbReference>
<keyword evidence="4" id="KW-0808">Transferase</keyword>